<feature type="binding site" evidence="9">
    <location>
        <begin position="123"/>
        <end position="129"/>
    </location>
    <ligand>
        <name>ATP</name>
        <dbReference type="ChEBI" id="CHEBI:30616"/>
    </ligand>
</feature>
<dbReference type="HAMAP" id="MF_00151">
    <property type="entry name" value="PPAT_bact"/>
    <property type="match status" value="1"/>
</dbReference>
<comment type="pathway">
    <text evidence="9">Cofactor biosynthesis; coenzyme A biosynthesis; CoA from (R)-pantothenate: step 4/5.</text>
</comment>
<feature type="binding site" evidence="9">
    <location>
        <position position="41"/>
    </location>
    <ligand>
        <name>substrate</name>
    </ligand>
</feature>
<feature type="binding site" evidence="9">
    <location>
        <position position="73"/>
    </location>
    <ligand>
        <name>substrate</name>
    </ligand>
</feature>
<dbReference type="GO" id="GO:0005524">
    <property type="term" value="F:ATP binding"/>
    <property type="evidence" value="ECO:0007669"/>
    <property type="project" value="UniProtKB-KW"/>
</dbReference>
<evidence type="ECO:0000256" key="9">
    <source>
        <dbReference type="HAMAP-Rule" id="MF_00151"/>
    </source>
</evidence>
<comment type="caution">
    <text evidence="11">The sequence shown here is derived from an EMBL/GenBank/DDBJ whole genome shotgun (WGS) entry which is preliminary data.</text>
</comment>
<dbReference type="GO" id="GO:0004595">
    <property type="term" value="F:pantetheine-phosphate adenylyltransferase activity"/>
    <property type="evidence" value="ECO:0007669"/>
    <property type="project" value="UniProtKB-UniRule"/>
</dbReference>
<gene>
    <name evidence="9 11" type="primary">coaD</name>
    <name evidence="11" type="ORF">K8V39_05685</name>
</gene>
<reference evidence="11" key="2">
    <citation type="submission" date="2021-09" db="EMBL/GenBank/DDBJ databases">
        <authorList>
            <person name="Gilroy R."/>
        </authorList>
    </citation>
    <scope>NUCLEOTIDE SEQUENCE</scope>
    <source>
        <strain evidence="11">USAMLcec4-12693</strain>
    </source>
</reference>
<sequence>MLKGIYPGSFDPVTFGHLDIIRRSAGLVDELIVGVLNNKAKSPLFSVKERVRMLNEVTKDMPNVRIVPFEGLLVDFARRSGASVVIRGLRAITDFEYELQMAQTNHKMEPEIETIFLTTSLDYSYLSSTTVKEVAAFGGDISQFVPEFVADCMKEKMNLKGECKL</sequence>
<evidence type="ECO:0000256" key="5">
    <source>
        <dbReference type="ARBA" id="ARBA00022840"/>
    </source>
</evidence>
<evidence type="ECO:0000313" key="12">
    <source>
        <dbReference type="Proteomes" id="UP000813420"/>
    </source>
</evidence>
<dbReference type="PANTHER" id="PTHR21342:SF1">
    <property type="entry name" value="PHOSPHOPANTETHEINE ADENYLYLTRANSFERASE"/>
    <property type="match status" value="1"/>
</dbReference>
<proteinExistence type="inferred from homology"/>
<dbReference type="InterPro" id="IPR014729">
    <property type="entry name" value="Rossmann-like_a/b/a_fold"/>
</dbReference>
<dbReference type="GO" id="GO:0015937">
    <property type="term" value="P:coenzyme A biosynthetic process"/>
    <property type="evidence" value="ECO:0007669"/>
    <property type="project" value="UniProtKB-UniRule"/>
</dbReference>
<keyword evidence="6 9" id="KW-0460">Magnesium</keyword>
<feature type="binding site" evidence="9">
    <location>
        <begin position="9"/>
        <end position="10"/>
    </location>
    <ligand>
        <name>ATP</name>
        <dbReference type="ChEBI" id="CHEBI:30616"/>
    </ligand>
</feature>
<comment type="cofactor">
    <cofactor evidence="9">
        <name>Mg(2+)</name>
        <dbReference type="ChEBI" id="CHEBI:18420"/>
    </cofactor>
</comment>
<dbReference type="SUPFAM" id="SSF52374">
    <property type="entry name" value="Nucleotidylyl transferase"/>
    <property type="match status" value="1"/>
</dbReference>
<keyword evidence="2 9" id="KW-0808">Transferase</keyword>
<feature type="binding site" evidence="9">
    <location>
        <position position="87"/>
    </location>
    <ligand>
        <name>substrate</name>
    </ligand>
</feature>
<feature type="binding site" evidence="9">
    <location>
        <position position="98"/>
    </location>
    <ligand>
        <name>ATP</name>
        <dbReference type="ChEBI" id="CHEBI:30616"/>
    </ligand>
</feature>
<dbReference type="PRINTS" id="PR01020">
    <property type="entry name" value="LPSBIOSNTHSS"/>
</dbReference>
<feature type="binding site" evidence="9">
    <location>
        <position position="17"/>
    </location>
    <ligand>
        <name>ATP</name>
        <dbReference type="ChEBI" id="CHEBI:30616"/>
    </ligand>
</feature>
<evidence type="ECO:0000256" key="1">
    <source>
        <dbReference type="ARBA" id="ARBA00022490"/>
    </source>
</evidence>
<evidence type="ECO:0000256" key="4">
    <source>
        <dbReference type="ARBA" id="ARBA00022741"/>
    </source>
</evidence>
<reference evidence="11" key="1">
    <citation type="journal article" date="2021" name="PeerJ">
        <title>Extensive microbial diversity within the chicken gut microbiome revealed by metagenomics and culture.</title>
        <authorList>
            <person name="Gilroy R."/>
            <person name="Ravi A."/>
            <person name="Getino M."/>
            <person name="Pursley I."/>
            <person name="Horton D.L."/>
            <person name="Alikhan N.F."/>
            <person name="Baker D."/>
            <person name="Gharbi K."/>
            <person name="Hall N."/>
            <person name="Watson M."/>
            <person name="Adriaenssens E.M."/>
            <person name="Foster-Nyarko E."/>
            <person name="Jarju S."/>
            <person name="Secka A."/>
            <person name="Antonio M."/>
            <person name="Oren A."/>
            <person name="Chaudhuri R.R."/>
            <person name="La Ragione R."/>
            <person name="Hildebrand F."/>
            <person name="Pallen M.J."/>
        </authorList>
    </citation>
    <scope>NUCLEOTIDE SEQUENCE</scope>
    <source>
        <strain evidence="11">USAMLcec4-12693</strain>
    </source>
</reference>
<feature type="binding site" evidence="9">
    <location>
        <begin position="88"/>
        <end position="90"/>
    </location>
    <ligand>
        <name>ATP</name>
        <dbReference type="ChEBI" id="CHEBI:30616"/>
    </ligand>
</feature>
<feature type="binding site" evidence="9">
    <location>
        <position position="9"/>
    </location>
    <ligand>
        <name>substrate</name>
    </ligand>
</feature>
<comment type="catalytic activity">
    <reaction evidence="8 9">
        <text>(R)-4'-phosphopantetheine + ATP + H(+) = 3'-dephospho-CoA + diphosphate</text>
        <dbReference type="Rhea" id="RHEA:19801"/>
        <dbReference type="ChEBI" id="CHEBI:15378"/>
        <dbReference type="ChEBI" id="CHEBI:30616"/>
        <dbReference type="ChEBI" id="CHEBI:33019"/>
        <dbReference type="ChEBI" id="CHEBI:57328"/>
        <dbReference type="ChEBI" id="CHEBI:61723"/>
        <dbReference type="EC" id="2.7.7.3"/>
    </reaction>
</comment>
<dbReference type="AlphaFoldDB" id="A0A9D3AIY3"/>
<feature type="site" description="Transition state stabilizer" evidence="9">
    <location>
        <position position="17"/>
    </location>
</feature>
<dbReference type="CDD" id="cd02163">
    <property type="entry name" value="PPAT"/>
    <property type="match status" value="1"/>
</dbReference>
<dbReference type="InterPro" id="IPR001980">
    <property type="entry name" value="PPAT"/>
</dbReference>
<keyword evidence="7 9" id="KW-0173">Coenzyme A biosynthesis</keyword>
<evidence type="ECO:0000256" key="6">
    <source>
        <dbReference type="ARBA" id="ARBA00022842"/>
    </source>
</evidence>
<dbReference type="NCBIfam" id="TIGR01510">
    <property type="entry name" value="coaD_prev_kdtB"/>
    <property type="match status" value="1"/>
</dbReference>
<dbReference type="PANTHER" id="PTHR21342">
    <property type="entry name" value="PHOSPHOPANTETHEINE ADENYLYLTRANSFERASE"/>
    <property type="match status" value="1"/>
</dbReference>
<evidence type="ECO:0000256" key="2">
    <source>
        <dbReference type="ARBA" id="ARBA00022679"/>
    </source>
</evidence>
<protein>
    <recommendedName>
        <fullName evidence="9">Phosphopantetheine adenylyltransferase</fullName>
        <ecNumber evidence="9">2.7.7.3</ecNumber>
    </recommendedName>
    <alternativeName>
        <fullName evidence="9">Dephospho-CoA pyrophosphorylase</fullName>
    </alternativeName>
    <alternativeName>
        <fullName evidence="9">Pantetheine-phosphate adenylyltransferase</fullName>
        <shortName evidence="9">PPAT</shortName>
    </alternativeName>
</protein>
<accession>A0A9D3AIY3</accession>
<comment type="subcellular location">
    <subcellularLocation>
        <location evidence="9">Cytoplasm</location>
    </subcellularLocation>
</comment>
<evidence type="ECO:0000256" key="3">
    <source>
        <dbReference type="ARBA" id="ARBA00022695"/>
    </source>
</evidence>
<dbReference type="EMBL" id="DYXE01000050">
    <property type="protein sequence ID" value="HJH49740.1"/>
    <property type="molecule type" value="Genomic_DNA"/>
</dbReference>
<dbReference type="GO" id="GO:0005737">
    <property type="term" value="C:cytoplasm"/>
    <property type="evidence" value="ECO:0007669"/>
    <property type="project" value="UniProtKB-SubCell"/>
</dbReference>
<dbReference type="InterPro" id="IPR004821">
    <property type="entry name" value="Cyt_trans-like"/>
</dbReference>
<dbReference type="EC" id="2.7.7.3" evidence="9"/>
<keyword evidence="3 9" id="KW-0548">Nucleotidyltransferase</keyword>
<dbReference type="Gene3D" id="3.40.50.620">
    <property type="entry name" value="HUPs"/>
    <property type="match status" value="1"/>
</dbReference>
<name>A0A9D3AIY3_9FIRM</name>
<keyword evidence="5 9" id="KW-0067">ATP-binding</keyword>
<dbReference type="NCBIfam" id="TIGR00125">
    <property type="entry name" value="cyt_tran_rel"/>
    <property type="match status" value="1"/>
</dbReference>
<keyword evidence="1 9" id="KW-0963">Cytoplasm</keyword>
<keyword evidence="4 9" id="KW-0547">Nucleotide-binding</keyword>
<evidence type="ECO:0000256" key="8">
    <source>
        <dbReference type="ARBA" id="ARBA00029346"/>
    </source>
</evidence>
<feature type="domain" description="Cytidyltransferase-like" evidence="10">
    <location>
        <begin position="5"/>
        <end position="133"/>
    </location>
</feature>
<dbReference type="Proteomes" id="UP000813420">
    <property type="component" value="Unassembled WGS sequence"/>
</dbReference>
<evidence type="ECO:0000259" key="10">
    <source>
        <dbReference type="Pfam" id="PF01467"/>
    </source>
</evidence>
<comment type="function">
    <text evidence="9">Reversibly transfers an adenylyl group from ATP to 4'-phosphopantetheine, yielding dephospho-CoA (dPCoA) and pyrophosphate.</text>
</comment>
<comment type="similarity">
    <text evidence="9">Belongs to the bacterial CoaD family.</text>
</comment>
<evidence type="ECO:0000256" key="7">
    <source>
        <dbReference type="ARBA" id="ARBA00022993"/>
    </source>
</evidence>
<dbReference type="Pfam" id="PF01467">
    <property type="entry name" value="CTP_transf_like"/>
    <property type="match status" value="1"/>
</dbReference>
<comment type="subunit">
    <text evidence="9">Homohexamer.</text>
</comment>
<organism evidence="11 12">
    <name type="scientific">Merdimonas faecis</name>
    <dbReference type="NCBI Taxonomy" id="1653435"/>
    <lineage>
        <taxon>Bacteria</taxon>
        <taxon>Bacillati</taxon>
        <taxon>Bacillota</taxon>
        <taxon>Clostridia</taxon>
        <taxon>Lachnospirales</taxon>
        <taxon>Lachnospiraceae</taxon>
        <taxon>Merdimonas</taxon>
    </lineage>
</organism>
<dbReference type="RefSeq" id="WP_270644299.1">
    <property type="nucleotide sequence ID" value="NZ_CAKNNN010000031.1"/>
</dbReference>
<evidence type="ECO:0000313" key="11">
    <source>
        <dbReference type="EMBL" id="HJH49740.1"/>
    </source>
</evidence>